<evidence type="ECO:0000313" key="3">
    <source>
        <dbReference type="EMBL" id="KXU38210.1"/>
    </source>
</evidence>
<accession>A0A139SUT6</accession>
<organism evidence="3 4">
    <name type="scientific">Cephaloticoccus primus</name>
    <dbReference type="NCBI Taxonomy" id="1548207"/>
    <lineage>
        <taxon>Bacteria</taxon>
        <taxon>Pseudomonadati</taxon>
        <taxon>Verrucomicrobiota</taxon>
        <taxon>Opitutia</taxon>
        <taxon>Opitutales</taxon>
        <taxon>Opitutaceae</taxon>
        <taxon>Cephaloticoccus</taxon>
    </lineage>
</organism>
<proteinExistence type="predicted"/>
<comment type="caution">
    <text evidence="3">The sequence shown here is derived from an EMBL/GenBank/DDBJ whole genome shotgun (WGS) entry which is preliminary data.</text>
</comment>
<evidence type="ECO:0000256" key="1">
    <source>
        <dbReference type="SAM" id="SignalP"/>
    </source>
</evidence>
<dbReference type="OrthoDB" id="265974at2"/>
<dbReference type="Proteomes" id="UP000070058">
    <property type="component" value="Unassembled WGS sequence"/>
</dbReference>
<name>A0A139SUT6_9BACT</name>
<dbReference type="SUPFAM" id="SSF52266">
    <property type="entry name" value="SGNH hydrolase"/>
    <property type="match status" value="1"/>
</dbReference>
<gene>
    <name evidence="3" type="ORF">AXK11_01035</name>
</gene>
<reference evidence="4" key="1">
    <citation type="submission" date="2016-02" db="EMBL/GenBank/DDBJ databases">
        <authorList>
            <person name="Sanders J.G."/>
            <person name="Lin J.Y."/>
            <person name="Wertz J.T."/>
            <person name="Russell J.A."/>
            <person name="Moreau C.S."/>
            <person name="Powell S."/>
        </authorList>
    </citation>
    <scope>NUCLEOTIDE SEQUENCE [LARGE SCALE GENOMIC DNA]</scope>
    <source>
        <strain evidence="4">CAG34</strain>
    </source>
</reference>
<evidence type="ECO:0000313" key="4">
    <source>
        <dbReference type="Proteomes" id="UP000070058"/>
    </source>
</evidence>
<keyword evidence="4" id="KW-1185">Reference proteome</keyword>
<protein>
    <recommendedName>
        <fullName evidence="2">DUF4886 domain-containing protein</fullName>
    </recommendedName>
</protein>
<dbReference type="STRING" id="1548207.AXK11_01035"/>
<dbReference type="Pfam" id="PF16227">
    <property type="entry name" value="DUF4886"/>
    <property type="match status" value="1"/>
</dbReference>
<keyword evidence="1" id="KW-0732">Signal</keyword>
<dbReference type="InterPro" id="IPR036514">
    <property type="entry name" value="SGNH_hydro_sf"/>
</dbReference>
<dbReference type="Gene3D" id="3.40.50.1110">
    <property type="entry name" value="SGNH hydrolase"/>
    <property type="match status" value="1"/>
</dbReference>
<feature type="domain" description="DUF4886" evidence="2">
    <location>
        <begin position="31"/>
        <end position="271"/>
    </location>
</feature>
<dbReference type="InterPro" id="IPR032616">
    <property type="entry name" value="DUF4886"/>
</dbReference>
<dbReference type="AlphaFoldDB" id="A0A139SUT6"/>
<dbReference type="EMBL" id="LSZQ01000003">
    <property type="protein sequence ID" value="KXU38210.1"/>
    <property type="molecule type" value="Genomic_DNA"/>
</dbReference>
<feature type="chain" id="PRO_5007489668" description="DUF4886 domain-containing protein" evidence="1">
    <location>
        <begin position="20"/>
        <end position="283"/>
    </location>
</feature>
<evidence type="ECO:0000259" key="2">
    <source>
        <dbReference type="Pfam" id="PF16227"/>
    </source>
</evidence>
<sequence length="283" mass="32031">MKKLFMLSLAAVLHLPLFAAKQVDRNPPPLKVLAIGNSFSEDAVEQYLFELAAAAGREIIIGNLYIGGAPIHFHVDNIKENKHPYSYRKIESMYVKTVTQNVTLAQGIADEDWDYISVQQVSPDSGRYDVIMKHLPQLLAYIREQAPNAKIVYHQTWAYQHDSTHGGFANYDRSQEKMYNAIIETTRKISELKDIHFIIPCGTAVQNARTSSLGDTLTKDGYHLEMTYGRFIAACTWYEKLLGLDVRKNPYKPDSITELQSSIAKEAAYKAVKTPFKVSKIKK</sequence>
<feature type="signal peptide" evidence="1">
    <location>
        <begin position="1"/>
        <end position="19"/>
    </location>
</feature>
<dbReference type="GO" id="GO:0016788">
    <property type="term" value="F:hydrolase activity, acting on ester bonds"/>
    <property type="evidence" value="ECO:0007669"/>
    <property type="project" value="UniProtKB-ARBA"/>
</dbReference>